<dbReference type="InterPro" id="IPR000884">
    <property type="entry name" value="TSP1_rpt"/>
</dbReference>
<sequence>MIRYLFLIVIVIIHVDGLKGVPKKRYSSSCSVPLCTPSNENSRNRDCSPDSVCYRFLTNLDQSFCAPRIDCSMFEPCMGDDNHCSSNLSVCIVNSCCPTSICMPFALNHSCTDDQSMDTGSSNTTPALPTAPGLGSQTSERPGIPILYSTMLTRLMSSTFGSRTSALATSSISGSRASAGPSSIPPATPSVPGPRASAGPTSMPSATTFVSGSRAPTGPSSMRPATTSVSGSRASAGPSSMPSATPSVPGPRASAGPTSMPSATTLISGMRASGGPSSMPPATSSVSGSRASAGQTSMPTATLLALGSRASAGPSSMPPAMSSVSGSRASAGPSSMPPAMSSVTGSRASAGSSSLKLGTIMSPVASSMPPAVTSGGLLTSPTSATSMATVTPGCTWSAWDNGSCSVTCGTGVYSRHRVCLDANHGVCNTCGQNSTMTGTRPCFYPNCQ</sequence>
<comment type="caution">
    <text evidence="3">The sequence shown here is derived from an EMBL/GenBank/DDBJ whole genome shotgun (WGS) entry which is preliminary data.</text>
</comment>
<dbReference type="PROSITE" id="PS50092">
    <property type="entry name" value="TSP1"/>
    <property type="match status" value="1"/>
</dbReference>
<evidence type="ECO:0000256" key="1">
    <source>
        <dbReference type="SAM" id="MobiDB-lite"/>
    </source>
</evidence>
<feature type="region of interest" description="Disordered" evidence="1">
    <location>
        <begin position="309"/>
        <end position="350"/>
    </location>
</feature>
<feature type="compositionally biased region" description="Polar residues" evidence="1">
    <location>
        <begin position="218"/>
        <end position="246"/>
    </location>
</feature>
<proteinExistence type="predicted"/>
<feature type="compositionally biased region" description="Polar residues" evidence="1">
    <location>
        <begin position="114"/>
        <end position="127"/>
    </location>
</feature>
<feature type="region of interest" description="Disordered" evidence="1">
    <location>
        <begin position="171"/>
        <end position="297"/>
    </location>
</feature>
<feature type="chain" id="PRO_5032607420" evidence="2">
    <location>
        <begin position="18"/>
        <end position="448"/>
    </location>
</feature>
<dbReference type="AlphaFoldDB" id="A0A818UAH0"/>
<feature type="compositionally biased region" description="Polar residues" evidence="1">
    <location>
        <begin position="256"/>
        <end position="267"/>
    </location>
</feature>
<feature type="compositionally biased region" description="Low complexity" evidence="1">
    <location>
        <begin position="309"/>
        <end position="343"/>
    </location>
</feature>
<feature type="compositionally biased region" description="Polar residues" evidence="1">
    <location>
        <begin position="280"/>
        <end position="297"/>
    </location>
</feature>
<reference evidence="3" key="1">
    <citation type="submission" date="2021-02" db="EMBL/GenBank/DDBJ databases">
        <authorList>
            <person name="Nowell W R."/>
        </authorList>
    </citation>
    <scope>NUCLEOTIDE SEQUENCE</scope>
</reference>
<feature type="region of interest" description="Disordered" evidence="1">
    <location>
        <begin position="114"/>
        <end position="142"/>
    </location>
</feature>
<evidence type="ECO:0000313" key="3">
    <source>
        <dbReference type="EMBL" id="CAF3694379.1"/>
    </source>
</evidence>
<keyword evidence="2" id="KW-0732">Signal</keyword>
<protein>
    <submittedName>
        <fullName evidence="3">Uncharacterized protein</fullName>
    </submittedName>
</protein>
<dbReference type="Gene3D" id="2.20.100.10">
    <property type="entry name" value="Thrombospondin type-1 (TSP1) repeat"/>
    <property type="match status" value="1"/>
</dbReference>
<evidence type="ECO:0000313" key="4">
    <source>
        <dbReference type="Proteomes" id="UP000663844"/>
    </source>
</evidence>
<name>A0A818UAH0_9BILA</name>
<dbReference type="EMBL" id="CAJOAZ010000671">
    <property type="protein sequence ID" value="CAF3694379.1"/>
    <property type="molecule type" value="Genomic_DNA"/>
</dbReference>
<dbReference type="SUPFAM" id="SSF82895">
    <property type="entry name" value="TSP-1 type 1 repeat"/>
    <property type="match status" value="1"/>
</dbReference>
<dbReference type="Proteomes" id="UP000663844">
    <property type="component" value="Unassembled WGS sequence"/>
</dbReference>
<feature type="compositionally biased region" description="Polar residues" evidence="1">
    <location>
        <begin position="199"/>
        <end position="211"/>
    </location>
</feature>
<feature type="compositionally biased region" description="Pro residues" evidence="1">
    <location>
        <begin position="183"/>
        <end position="192"/>
    </location>
</feature>
<evidence type="ECO:0000256" key="2">
    <source>
        <dbReference type="SAM" id="SignalP"/>
    </source>
</evidence>
<gene>
    <name evidence="3" type="ORF">OXD698_LOCUS11833</name>
</gene>
<dbReference type="InterPro" id="IPR036383">
    <property type="entry name" value="TSP1_rpt_sf"/>
</dbReference>
<feature type="signal peptide" evidence="2">
    <location>
        <begin position="1"/>
        <end position="17"/>
    </location>
</feature>
<accession>A0A818UAH0</accession>
<organism evidence="3 4">
    <name type="scientific">Adineta steineri</name>
    <dbReference type="NCBI Taxonomy" id="433720"/>
    <lineage>
        <taxon>Eukaryota</taxon>
        <taxon>Metazoa</taxon>
        <taxon>Spiralia</taxon>
        <taxon>Gnathifera</taxon>
        <taxon>Rotifera</taxon>
        <taxon>Eurotatoria</taxon>
        <taxon>Bdelloidea</taxon>
        <taxon>Adinetida</taxon>
        <taxon>Adinetidae</taxon>
        <taxon>Adineta</taxon>
    </lineage>
</organism>